<dbReference type="InterPro" id="IPR036388">
    <property type="entry name" value="WH-like_DNA-bd_sf"/>
</dbReference>
<keyword evidence="2" id="KW-0808">Transferase</keyword>
<keyword evidence="3" id="KW-0949">S-adenosyl-L-methionine</keyword>
<sequence length="466" mass="52489">MRQTQIKLARTLRFWLFLSSHKSEMKGFAIVAVAVVVLAVALQTVVLRPSLGQQARNALQTLKEPPPELAAPGWALQIAEAGLAVLDQLGVAVKPAPLRAFEALFGFGLTQGLAALARMEVFDGLAEAAENGTTCEELVVFMRKRDRDRRPIPIRRLPVDPELLCRLLDFAAANQFVNKDQDTGRFYLNEFSVLFTQGADNLASVAPMLFHNADEINLGWTRLHDGIRDKLSAFELANGDDVWSFYDKNPEKSANFNLAMRSISANFAPALLLGYADDFKEFVRQYKRPLHLCDVGGGIGSVAAGILSDFPNATATVIDMAHMETQANEYFEQVHLQDRIKFVPGNFFQPLAVECDYYLLKHIIHDWNDTSSLDILKAVRANMPSHSKLLLVETVMETRNPYFERLKRFVDMQMLVVFRDAKERTQHEFNALLEFSRFQMKRRIPLRGLFDIVEAIPVETSGNQQS</sequence>
<dbReference type="SUPFAM" id="SSF53335">
    <property type="entry name" value="S-adenosyl-L-methionine-dependent methyltransferases"/>
    <property type="match status" value="1"/>
</dbReference>
<dbReference type="InterPro" id="IPR029063">
    <property type="entry name" value="SAM-dependent_MTases_sf"/>
</dbReference>
<dbReference type="OMA" id="KMIILER"/>
<dbReference type="InParanoid" id="A0A0D2WWW5"/>
<gene>
    <name evidence="5" type="ORF">CAOG_007573</name>
</gene>
<dbReference type="RefSeq" id="XP_004343447.1">
    <property type="nucleotide sequence ID" value="XM_004343397.1"/>
</dbReference>
<dbReference type="STRING" id="595528.A0A0D2WWW5"/>
<dbReference type="AlphaFoldDB" id="A0A0D2WWW5"/>
<dbReference type="PROSITE" id="PS51683">
    <property type="entry name" value="SAM_OMT_II"/>
    <property type="match status" value="1"/>
</dbReference>
<feature type="domain" description="O-methyltransferase C-terminal" evidence="4">
    <location>
        <begin position="220"/>
        <end position="436"/>
    </location>
</feature>
<evidence type="ECO:0000259" key="4">
    <source>
        <dbReference type="Pfam" id="PF00891"/>
    </source>
</evidence>
<protein>
    <recommendedName>
        <fullName evidence="4">O-methyltransferase C-terminal domain-containing protein</fullName>
    </recommendedName>
</protein>
<dbReference type="InterPro" id="IPR001077">
    <property type="entry name" value="COMT_C"/>
</dbReference>
<dbReference type="Gene3D" id="3.40.50.150">
    <property type="entry name" value="Vaccinia Virus protein VP39"/>
    <property type="match status" value="1"/>
</dbReference>
<name>A0A0D2WWW5_CAPO3</name>
<reference evidence="6" key="1">
    <citation type="submission" date="2011-02" db="EMBL/GenBank/DDBJ databases">
        <title>The Genome Sequence of Capsaspora owczarzaki ATCC 30864.</title>
        <authorList>
            <person name="Russ C."/>
            <person name="Cuomo C."/>
            <person name="Burger G."/>
            <person name="Gray M.W."/>
            <person name="Holland P.W.H."/>
            <person name="King N."/>
            <person name="Lang F.B.F."/>
            <person name="Roger A.J."/>
            <person name="Ruiz-Trillo I."/>
            <person name="Young S.K."/>
            <person name="Zeng Q."/>
            <person name="Gargeya S."/>
            <person name="Alvarado L."/>
            <person name="Berlin A."/>
            <person name="Chapman S.B."/>
            <person name="Chen Z."/>
            <person name="Freedman E."/>
            <person name="Gellesch M."/>
            <person name="Goldberg J."/>
            <person name="Griggs A."/>
            <person name="Gujja S."/>
            <person name="Heilman E."/>
            <person name="Heiman D."/>
            <person name="Howarth C."/>
            <person name="Mehta T."/>
            <person name="Neiman D."/>
            <person name="Pearson M."/>
            <person name="Roberts A."/>
            <person name="Saif S."/>
            <person name="Shea T."/>
            <person name="Shenoy N."/>
            <person name="Sisk P."/>
            <person name="Stolte C."/>
            <person name="Sykes S."/>
            <person name="White J."/>
            <person name="Yandava C."/>
            <person name="Haas B."/>
            <person name="Nusbaum C."/>
            <person name="Birren B."/>
        </authorList>
    </citation>
    <scope>NUCLEOTIDE SEQUENCE</scope>
    <source>
        <strain evidence="6">ATCC 30864</strain>
    </source>
</reference>
<dbReference type="InterPro" id="IPR016461">
    <property type="entry name" value="COMT-like"/>
</dbReference>
<dbReference type="Pfam" id="PF00891">
    <property type="entry name" value="Methyltransf_2"/>
    <property type="match status" value="1"/>
</dbReference>
<dbReference type="PANTHER" id="PTHR43712:SF2">
    <property type="entry name" value="O-METHYLTRANSFERASE CICE"/>
    <property type="match status" value="1"/>
</dbReference>
<dbReference type="PANTHER" id="PTHR43712">
    <property type="entry name" value="PUTATIVE (AFU_ORTHOLOGUE AFUA_4G14580)-RELATED"/>
    <property type="match status" value="1"/>
</dbReference>
<accession>A0A0D2WWW5</accession>
<evidence type="ECO:0000256" key="2">
    <source>
        <dbReference type="ARBA" id="ARBA00022679"/>
    </source>
</evidence>
<keyword evidence="1" id="KW-0489">Methyltransferase</keyword>
<evidence type="ECO:0000313" key="5">
    <source>
        <dbReference type="EMBL" id="KJE97103.1"/>
    </source>
</evidence>
<dbReference type="PhylomeDB" id="A0A0D2WWW5"/>
<dbReference type="OrthoDB" id="1606438at2759"/>
<dbReference type="Proteomes" id="UP000008743">
    <property type="component" value="Unassembled WGS sequence"/>
</dbReference>
<dbReference type="GO" id="GO:0008171">
    <property type="term" value="F:O-methyltransferase activity"/>
    <property type="evidence" value="ECO:0007669"/>
    <property type="project" value="InterPro"/>
</dbReference>
<dbReference type="EMBL" id="KE346373">
    <property type="protein sequence ID" value="KJE97103.1"/>
    <property type="molecule type" value="Genomic_DNA"/>
</dbReference>
<dbReference type="eggNOG" id="KOG3178">
    <property type="taxonomic scope" value="Eukaryota"/>
</dbReference>
<proteinExistence type="predicted"/>
<dbReference type="GO" id="GO:0032259">
    <property type="term" value="P:methylation"/>
    <property type="evidence" value="ECO:0007669"/>
    <property type="project" value="UniProtKB-KW"/>
</dbReference>
<evidence type="ECO:0000256" key="1">
    <source>
        <dbReference type="ARBA" id="ARBA00022603"/>
    </source>
</evidence>
<evidence type="ECO:0000313" key="6">
    <source>
        <dbReference type="Proteomes" id="UP000008743"/>
    </source>
</evidence>
<keyword evidence="6" id="KW-1185">Reference proteome</keyword>
<organism evidence="5 6">
    <name type="scientific">Capsaspora owczarzaki (strain ATCC 30864)</name>
    <dbReference type="NCBI Taxonomy" id="595528"/>
    <lineage>
        <taxon>Eukaryota</taxon>
        <taxon>Filasterea</taxon>
        <taxon>Capsaspora</taxon>
    </lineage>
</organism>
<evidence type="ECO:0000256" key="3">
    <source>
        <dbReference type="ARBA" id="ARBA00022691"/>
    </source>
</evidence>
<dbReference type="Gene3D" id="1.10.10.10">
    <property type="entry name" value="Winged helix-like DNA-binding domain superfamily/Winged helix DNA-binding domain"/>
    <property type="match status" value="1"/>
</dbReference>